<dbReference type="Proteomes" id="UP000807469">
    <property type="component" value="Unassembled WGS sequence"/>
</dbReference>
<dbReference type="AlphaFoldDB" id="A0A9P5Z2X1"/>
<evidence type="ECO:0000256" key="6">
    <source>
        <dbReference type="ARBA" id="ARBA00022692"/>
    </source>
</evidence>
<keyword evidence="12" id="KW-0732">Signal</keyword>
<evidence type="ECO:0000256" key="7">
    <source>
        <dbReference type="ARBA" id="ARBA00022824"/>
    </source>
</evidence>
<dbReference type="GO" id="GO:0043541">
    <property type="term" value="C:UDP-N-acetylglucosamine transferase complex"/>
    <property type="evidence" value="ECO:0007669"/>
    <property type="project" value="TreeGrafter"/>
</dbReference>
<comment type="caution">
    <text evidence="13">The sequence shown here is derived from an EMBL/GenBank/DDBJ whole genome shotgun (WGS) entry which is preliminary data.</text>
</comment>
<dbReference type="OrthoDB" id="17098at2759"/>
<feature type="signal peptide" evidence="12">
    <location>
        <begin position="1"/>
        <end position="24"/>
    </location>
</feature>
<comment type="similarity">
    <text evidence="3 11">Belongs to the ALG14 family.</text>
</comment>
<dbReference type="PANTHER" id="PTHR12154">
    <property type="entry name" value="GLYCOSYL TRANSFERASE-RELATED"/>
    <property type="match status" value="1"/>
</dbReference>
<dbReference type="EMBL" id="MU155233">
    <property type="protein sequence ID" value="KAF9478471.1"/>
    <property type="molecule type" value="Genomic_DNA"/>
</dbReference>
<evidence type="ECO:0000256" key="11">
    <source>
        <dbReference type="RuleBase" id="RU362127"/>
    </source>
</evidence>
<comment type="subcellular location">
    <subcellularLocation>
        <location evidence="1 11">Endoplasmic reticulum membrane</location>
        <topology evidence="1 11">Single-pass membrane protein</topology>
    </subcellularLocation>
    <subcellularLocation>
        <location evidence="2">Nucleus membrane</location>
        <topology evidence="2">Single-pass membrane protein</topology>
    </subcellularLocation>
</comment>
<comment type="function">
    <text evidence="11">Involved in protein N-glycosylation. Essential for the second step of the dolichol-linked oligosaccharide pathway. Anchors the catalytic subunit ALG13 to the ER.</text>
</comment>
<feature type="chain" id="PRO_5040362476" description="UDP-N-acetylglucosamine transferase subunit ALG14" evidence="12">
    <location>
        <begin position="25"/>
        <end position="219"/>
    </location>
</feature>
<evidence type="ECO:0000256" key="4">
    <source>
        <dbReference type="ARBA" id="ARBA00011335"/>
    </source>
</evidence>
<name>A0A9P5Z2X1_9AGAR</name>
<dbReference type="InterPro" id="IPR013969">
    <property type="entry name" value="Oligosacch_biosynth_Alg14"/>
</dbReference>
<protein>
    <recommendedName>
        <fullName evidence="5 11">UDP-N-acetylglucosamine transferase subunit ALG14</fullName>
    </recommendedName>
    <alternativeName>
        <fullName evidence="10 11">Asparagine-linked glycosylation protein 14</fullName>
    </alternativeName>
</protein>
<keyword evidence="8" id="KW-1133">Transmembrane helix</keyword>
<evidence type="ECO:0000256" key="5">
    <source>
        <dbReference type="ARBA" id="ARBA00017467"/>
    </source>
</evidence>
<evidence type="ECO:0000256" key="8">
    <source>
        <dbReference type="ARBA" id="ARBA00022989"/>
    </source>
</evidence>
<dbReference type="Gene3D" id="3.40.50.2000">
    <property type="entry name" value="Glycogen Phosphorylase B"/>
    <property type="match status" value="1"/>
</dbReference>
<dbReference type="PANTHER" id="PTHR12154:SF4">
    <property type="entry name" value="UDP-N-ACETYLGLUCOSAMINE TRANSFERASE SUBUNIT ALG14 HOMOLOG"/>
    <property type="match status" value="1"/>
</dbReference>
<evidence type="ECO:0000256" key="10">
    <source>
        <dbReference type="ARBA" id="ARBA00032062"/>
    </source>
</evidence>
<dbReference type="GO" id="GO:0031965">
    <property type="term" value="C:nuclear membrane"/>
    <property type="evidence" value="ECO:0007669"/>
    <property type="project" value="UniProtKB-SubCell"/>
</dbReference>
<evidence type="ECO:0000313" key="13">
    <source>
        <dbReference type="EMBL" id="KAF9478471.1"/>
    </source>
</evidence>
<proteinExistence type="inferred from homology"/>
<evidence type="ECO:0000313" key="14">
    <source>
        <dbReference type="Proteomes" id="UP000807469"/>
    </source>
</evidence>
<dbReference type="GO" id="GO:0006488">
    <property type="term" value="P:dolichol-linked oligosaccharide biosynthetic process"/>
    <property type="evidence" value="ECO:0007669"/>
    <property type="project" value="InterPro"/>
</dbReference>
<keyword evidence="9" id="KW-0472">Membrane</keyword>
<evidence type="ECO:0000256" key="9">
    <source>
        <dbReference type="ARBA" id="ARBA00023136"/>
    </source>
</evidence>
<accession>A0A9P5Z2X1</accession>
<evidence type="ECO:0000256" key="12">
    <source>
        <dbReference type="SAM" id="SignalP"/>
    </source>
</evidence>
<keyword evidence="7 11" id="KW-0256">Endoplasmic reticulum</keyword>
<comment type="subunit">
    <text evidence="4 11">Heterodimer with ALG13 to form a functional enzyme.</text>
</comment>
<keyword evidence="14" id="KW-1185">Reference proteome</keyword>
<dbReference type="Pfam" id="PF08660">
    <property type="entry name" value="Alg14"/>
    <property type="match status" value="1"/>
</dbReference>
<gene>
    <name evidence="11" type="primary">ALG14</name>
    <name evidence="13" type="ORF">BDN70DRAFT_879908</name>
</gene>
<dbReference type="GO" id="GO:0004577">
    <property type="term" value="F:N-acetylglucosaminyldiphosphodolichol N-acetylglucosaminyltransferase activity"/>
    <property type="evidence" value="ECO:0007669"/>
    <property type="project" value="TreeGrafter"/>
</dbReference>
<evidence type="ECO:0000256" key="1">
    <source>
        <dbReference type="ARBA" id="ARBA00004389"/>
    </source>
</evidence>
<keyword evidence="6" id="KW-0812">Transmembrane</keyword>
<evidence type="ECO:0000256" key="3">
    <source>
        <dbReference type="ARBA" id="ARBA00009731"/>
    </source>
</evidence>
<evidence type="ECO:0000256" key="2">
    <source>
        <dbReference type="ARBA" id="ARBA00004590"/>
    </source>
</evidence>
<sequence length="219" mass="24367">MFFIIALLVVLALFRVYMILPTQGGRPKRLRRKSDVCSVAVFLGSGGHTTEALTLLSALDPKRYTHRTYIVSEGDSLSERKALQLEAQFGSTKQNYDVLIIPRARQVHQALISTPLGALQSLLACLRYITLRPLFNAKMPFADILILNGPGTSFVLCLAVYVSKFLGLHAPVIIYVETFARVNSLSLSGKLIRPLADRFILQWSTANGKDKLSPKHWLV</sequence>
<organism evidence="13 14">
    <name type="scientific">Pholiota conissans</name>
    <dbReference type="NCBI Taxonomy" id="109636"/>
    <lineage>
        <taxon>Eukaryota</taxon>
        <taxon>Fungi</taxon>
        <taxon>Dikarya</taxon>
        <taxon>Basidiomycota</taxon>
        <taxon>Agaricomycotina</taxon>
        <taxon>Agaricomycetes</taxon>
        <taxon>Agaricomycetidae</taxon>
        <taxon>Agaricales</taxon>
        <taxon>Agaricineae</taxon>
        <taxon>Strophariaceae</taxon>
        <taxon>Pholiota</taxon>
    </lineage>
</organism>
<reference evidence="13" key="1">
    <citation type="submission" date="2020-11" db="EMBL/GenBank/DDBJ databases">
        <authorList>
            <consortium name="DOE Joint Genome Institute"/>
            <person name="Ahrendt S."/>
            <person name="Riley R."/>
            <person name="Andreopoulos W."/>
            <person name="Labutti K."/>
            <person name="Pangilinan J."/>
            <person name="Ruiz-Duenas F.J."/>
            <person name="Barrasa J.M."/>
            <person name="Sanchez-Garcia M."/>
            <person name="Camarero S."/>
            <person name="Miyauchi S."/>
            <person name="Serrano A."/>
            <person name="Linde D."/>
            <person name="Babiker R."/>
            <person name="Drula E."/>
            <person name="Ayuso-Fernandez I."/>
            <person name="Pacheco R."/>
            <person name="Padilla G."/>
            <person name="Ferreira P."/>
            <person name="Barriuso J."/>
            <person name="Kellner H."/>
            <person name="Castanera R."/>
            <person name="Alfaro M."/>
            <person name="Ramirez L."/>
            <person name="Pisabarro A.G."/>
            <person name="Kuo A."/>
            <person name="Tritt A."/>
            <person name="Lipzen A."/>
            <person name="He G."/>
            <person name="Yan M."/>
            <person name="Ng V."/>
            <person name="Cullen D."/>
            <person name="Martin F."/>
            <person name="Rosso M.-N."/>
            <person name="Henrissat B."/>
            <person name="Hibbett D."/>
            <person name="Martinez A.T."/>
            <person name="Grigoriev I.V."/>
        </authorList>
    </citation>
    <scope>NUCLEOTIDE SEQUENCE</scope>
    <source>
        <strain evidence="13">CIRM-BRFM 674</strain>
    </source>
</reference>